<evidence type="ECO:0000313" key="4">
    <source>
        <dbReference type="Proteomes" id="UP000027135"/>
    </source>
</evidence>
<dbReference type="OrthoDB" id="6577879at2759"/>
<feature type="repeat" description="ANK" evidence="1">
    <location>
        <begin position="219"/>
        <end position="251"/>
    </location>
</feature>
<evidence type="ECO:0000313" key="3">
    <source>
        <dbReference type="EMBL" id="KDR19129.1"/>
    </source>
</evidence>
<dbReference type="EMBL" id="KK852660">
    <property type="protein sequence ID" value="KDR19129.1"/>
    <property type="molecule type" value="Genomic_DNA"/>
</dbReference>
<feature type="domain" description="Fibronectin type-III" evidence="2">
    <location>
        <begin position="19"/>
        <end position="116"/>
    </location>
</feature>
<dbReference type="Gene3D" id="1.25.40.20">
    <property type="entry name" value="Ankyrin repeat-containing domain"/>
    <property type="match status" value="1"/>
</dbReference>
<organism evidence="3 4">
    <name type="scientific">Zootermopsis nevadensis</name>
    <name type="common">Dampwood termite</name>
    <dbReference type="NCBI Taxonomy" id="136037"/>
    <lineage>
        <taxon>Eukaryota</taxon>
        <taxon>Metazoa</taxon>
        <taxon>Ecdysozoa</taxon>
        <taxon>Arthropoda</taxon>
        <taxon>Hexapoda</taxon>
        <taxon>Insecta</taxon>
        <taxon>Pterygota</taxon>
        <taxon>Neoptera</taxon>
        <taxon>Polyneoptera</taxon>
        <taxon>Dictyoptera</taxon>
        <taxon>Blattodea</taxon>
        <taxon>Blattoidea</taxon>
        <taxon>Termitoidae</taxon>
        <taxon>Termopsidae</taxon>
        <taxon>Zootermopsis</taxon>
    </lineage>
</organism>
<dbReference type="CDD" id="cd00063">
    <property type="entry name" value="FN3"/>
    <property type="match status" value="1"/>
</dbReference>
<dbReference type="PANTHER" id="PTHR24183">
    <property type="entry name" value="FIBRONECTIN TYPE 3 AND ANKYRIN REPEAT DOMAINS PROTEIN 1"/>
    <property type="match status" value="1"/>
</dbReference>
<dbReference type="FunCoup" id="A0A067R6T8">
    <property type="interactions" value="33"/>
</dbReference>
<evidence type="ECO:0000256" key="1">
    <source>
        <dbReference type="PROSITE-ProRule" id="PRU00023"/>
    </source>
</evidence>
<keyword evidence="4" id="KW-1185">Reference proteome</keyword>
<evidence type="ECO:0000259" key="2">
    <source>
        <dbReference type="PROSITE" id="PS50853"/>
    </source>
</evidence>
<name>A0A067R6T8_ZOONE</name>
<dbReference type="STRING" id="136037.A0A067R6T8"/>
<dbReference type="Pfam" id="PF12796">
    <property type="entry name" value="Ank_2"/>
    <property type="match status" value="2"/>
</dbReference>
<dbReference type="InParanoid" id="A0A067R6T8"/>
<dbReference type="InterPro" id="IPR002110">
    <property type="entry name" value="Ankyrin_rpt"/>
</dbReference>
<dbReference type="InterPro" id="IPR036116">
    <property type="entry name" value="FN3_sf"/>
</dbReference>
<reference evidence="3 4" key="1">
    <citation type="journal article" date="2014" name="Nat. Commun.">
        <title>Molecular traces of alternative social organization in a termite genome.</title>
        <authorList>
            <person name="Terrapon N."/>
            <person name="Li C."/>
            <person name="Robertson H.M."/>
            <person name="Ji L."/>
            <person name="Meng X."/>
            <person name="Booth W."/>
            <person name="Chen Z."/>
            <person name="Childers C.P."/>
            <person name="Glastad K.M."/>
            <person name="Gokhale K."/>
            <person name="Gowin J."/>
            <person name="Gronenberg W."/>
            <person name="Hermansen R.A."/>
            <person name="Hu H."/>
            <person name="Hunt B.G."/>
            <person name="Huylmans A.K."/>
            <person name="Khalil S.M."/>
            <person name="Mitchell R.D."/>
            <person name="Munoz-Torres M.C."/>
            <person name="Mustard J.A."/>
            <person name="Pan H."/>
            <person name="Reese J.T."/>
            <person name="Scharf M.E."/>
            <person name="Sun F."/>
            <person name="Vogel H."/>
            <person name="Xiao J."/>
            <person name="Yang W."/>
            <person name="Yang Z."/>
            <person name="Yang Z."/>
            <person name="Zhou J."/>
            <person name="Zhu J."/>
            <person name="Brent C.S."/>
            <person name="Elsik C.G."/>
            <person name="Goodisman M.A."/>
            <person name="Liberles D.A."/>
            <person name="Roe R.M."/>
            <person name="Vargo E.L."/>
            <person name="Vilcinskas A."/>
            <person name="Wang J."/>
            <person name="Bornberg-Bauer E."/>
            <person name="Korb J."/>
            <person name="Zhang G."/>
            <person name="Liebig J."/>
        </authorList>
    </citation>
    <scope>NUCLEOTIDE SEQUENCE [LARGE SCALE GENOMIC DNA]</scope>
    <source>
        <tissue evidence="3">Whole organism</tissue>
    </source>
</reference>
<proteinExistence type="predicted"/>
<keyword evidence="1" id="KW-0040">ANK repeat</keyword>
<dbReference type="Pfam" id="PF00041">
    <property type="entry name" value="fn3"/>
    <property type="match status" value="1"/>
</dbReference>
<protein>
    <submittedName>
        <fullName evidence="3">Fibronectin type 3 and ankyrin repeat domains protein 1</fullName>
    </submittedName>
</protein>
<dbReference type="PANTHER" id="PTHR24183:SF1">
    <property type="entry name" value="FIBRONECTIN TYPE 3 AND ANKYRIN REPEAT DOMAINS PROTEIN 1"/>
    <property type="match status" value="1"/>
</dbReference>
<sequence>MTTKMSDKFITSQGAMNICPPRLRVLSSTPSSIMLSWDETEGPSRCEEQDEIYRLQYTLQIKDRVQGWVTVYWGFQTKFEVTGLGPLECYQFKLKVTTPEGDGPWSPQIAAATKEGQMAIVNLFRAIQYGQPKIAKKNLTNRYGSVEVFNSMGMSPLMQAASLGDPEMVNLMLSAGADVNLTSKGVGRTALMIVCFKGDAKIAHQLIERGANWDIRDRNGCTALHYAVDGSEMETVEMALDEGADIEAKDVEQWTPLMRGVILESSVQILKKLLERGATPNCVDRRGQTCLMQAVLSGCKDIVKLLVDSGADLVPCNVYHNTALDMACARDVKEIIVVLSPNTAGDKLHEETEDY</sequence>
<dbReference type="GO" id="GO:0005634">
    <property type="term" value="C:nucleus"/>
    <property type="evidence" value="ECO:0007669"/>
    <property type="project" value="TreeGrafter"/>
</dbReference>
<feature type="repeat" description="ANK" evidence="1">
    <location>
        <begin position="286"/>
        <end position="313"/>
    </location>
</feature>
<dbReference type="SMART" id="SM00248">
    <property type="entry name" value="ANK"/>
    <property type="match status" value="6"/>
</dbReference>
<gene>
    <name evidence="3" type="ORF">L798_07011</name>
</gene>
<dbReference type="Gene3D" id="2.60.40.10">
    <property type="entry name" value="Immunoglobulins"/>
    <property type="match status" value="1"/>
</dbReference>
<feature type="repeat" description="ANK" evidence="1">
    <location>
        <begin position="152"/>
        <end position="184"/>
    </location>
</feature>
<dbReference type="InterPro" id="IPR013783">
    <property type="entry name" value="Ig-like_fold"/>
</dbReference>
<accession>A0A067R6T8</accession>
<dbReference type="AlphaFoldDB" id="A0A067R6T8"/>
<dbReference type="SUPFAM" id="SSF48403">
    <property type="entry name" value="Ankyrin repeat"/>
    <property type="match status" value="1"/>
</dbReference>
<dbReference type="PROSITE" id="PS50853">
    <property type="entry name" value="FN3"/>
    <property type="match status" value="1"/>
</dbReference>
<dbReference type="PROSITE" id="PS50088">
    <property type="entry name" value="ANK_REPEAT"/>
    <property type="match status" value="4"/>
</dbReference>
<dbReference type="PROSITE" id="PS50297">
    <property type="entry name" value="ANK_REP_REGION"/>
    <property type="match status" value="4"/>
</dbReference>
<dbReference type="InterPro" id="IPR036770">
    <property type="entry name" value="Ankyrin_rpt-contain_sf"/>
</dbReference>
<dbReference type="Proteomes" id="UP000027135">
    <property type="component" value="Unassembled WGS sequence"/>
</dbReference>
<feature type="repeat" description="ANK" evidence="1">
    <location>
        <begin position="186"/>
        <end position="218"/>
    </location>
</feature>
<dbReference type="InterPro" id="IPR003961">
    <property type="entry name" value="FN3_dom"/>
</dbReference>
<dbReference type="SMART" id="SM00060">
    <property type="entry name" value="FN3"/>
    <property type="match status" value="1"/>
</dbReference>
<dbReference type="GO" id="GO:0042981">
    <property type="term" value="P:regulation of apoptotic process"/>
    <property type="evidence" value="ECO:0007669"/>
    <property type="project" value="TreeGrafter"/>
</dbReference>
<dbReference type="eggNOG" id="KOG0504">
    <property type="taxonomic scope" value="Eukaryota"/>
</dbReference>
<dbReference type="OMA" id="HEETEDY"/>
<dbReference type="SUPFAM" id="SSF49265">
    <property type="entry name" value="Fibronectin type III"/>
    <property type="match status" value="1"/>
</dbReference>